<evidence type="ECO:0000256" key="4">
    <source>
        <dbReference type="ARBA" id="ARBA00022729"/>
    </source>
</evidence>
<accession>A0ABM1P3H8</accession>
<comment type="subcellular location">
    <subcellularLocation>
        <location evidence="6">Secreted</location>
    </subcellularLocation>
</comment>
<gene>
    <name evidence="9" type="primary">LOC108613071</name>
</gene>
<keyword evidence="5" id="KW-1015">Disulfide bond</keyword>
<dbReference type="SUPFAM" id="SSF56994">
    <property type="entry name" value="Insulin-like"/>
    <property type="match status" value="1"/>
</dbReference>
<reference evidence="9" key="3">
    <citation type="submission" date="2025-08" db="UniProtKB">
        <authorList>
            <consortium name="RefSeq"/>
        </authorList>
    </citation>
    <scope>IDENTIFICATION</scope>
    <source>
        <tissue evidence="9">Whole organism</tissue>
    </source>
</reference>
<dbReference type="GeneID" id="108613071"/>
<name>A0ABM1P3H8_DROAR</name>
<feature type="domain" description="Insulin-like" evidence="7">
    <location>
        <begin position="62"/>
        <end position="154"/>
    </location>
</feature>
<evidence type="ECO:0000256" key="1">
    <source>
        <dbReference type="ARBA" id="ARBA00009034"/>
    </source>
</evidence>
<evidence type="ECO:0000256" key="5">
    <source>
        <dbReference type="ARBA" id="ARBA00023157"/>
    </source>
</evidence>
<proteinExistence type="inferred from homology"/>
<dbReference type="PRINTS" id="PR00276">
    <property type="entry name" value="INSULINFAMLY"/>
</dbReference>
<protein>
    <submittedName>
        <fullName evidence="9">Probable insulin-like peptide 5</fullName>
    </submittedName>
</protein>
<keyword evidence="8" id="KW-1185">Reference proteome</keyword>
<evidence type="ECO:0000256" key="3">
    <source>
        <dbReference type="ARBA" id="ARBA00022685"/>
    </source>
</evidence>
<dbReference type="Proteomes" id="UP000694904">
    <property type="component" value="Chromosome 4"/>
</dbReference>
<evidence type="ECO:0000313" key="8">
    <source>
        <dbReference type="Proteomes" id="UP000694904"/>
    </source>
</evidence>
<dbReference type="PROSITE" id="PS00262">
    <property type="entry name" value="INSULIN"/>
    <property type="match status" value="1"/>
</dbReference>
<reference evidence="8" key="1">
    <citation type="journal article" date="1997" name="Nucleic Acids Res.">
        <title>tRNAscan-SE: a program for improved detection of transfer RNA genes in genomic sequence.</title>
        <authorList>
            <person name="Lowe T.M."/>
            <person name="Eddy S.R."/>
        </authorList>
    </citation>
    <scope>NUCLEOTIDE SEQUENCE [LARGE SCALE GENOMIC DNA]</scope>
</reference>
<organism evidence="8 9">
    <name type="scientific">Drosophila arizonae</name>
    <name type="common">Fruit fly</name>
    <dbReference type="NCBI Taxonomy" id="7263"/>
    <lineage>
        <taxon>Eukaryota</taxon>
        <taxon>Metazoa</taxon>
        <taxon>Ecdysozoa</taxon>
        <taxon>Arthropoda</taxon>
        <taxon>Hexapoda</taxon>
        <taxon>Insecta</taxon>
        <taxon>Pterygota</taxon>
        <taxon>Neoptera</taxon>
        <taxon>Endopterygota</taxon>
        <taxon>Diptera</taxon>
        <taxon>Brachycera</taxon>
        <taxon>Muscomorpha</taxon>
        <taxon>Ephydroidea</taxon>
        <taxon>Drosophilidae</taxon>
        <taxon>Drosophila</taxon>
    </lineage>
</organism>
<keyword evidence="3" id="KW-0165">Cleavage on pair of basic residues</keyword>
<dbReference type="RefSeq" id="XP_017861764.1">
    <property type="nucleotide sequence ID" value="XM_018006275.1"/>
</dbReference>
<comment type="similarity">
    <text evidence="1 6">Belongs to the insulin family.</text>
</comment>
<dbReference type="SMART" id="SM00078">
    <property type="entry name" value="IlGF"/>
    <property type="match status" value="1"/>
</dbReference>
<dbReference type="InterPro" id="IPR016179">
    <property type="entry name" value="Insulin-like"/>
</dbReference>
<dbReference type="InterPro" id="IPR022352">
    <property type="entry name" value="Ins/IGF/rlx"/>
</dbReference>
<dbReference type="InterPro" id="IPR036438">
    <property type="entry name" value="Insulin-like_sf"/>
</dbReference>
<evidence type="ECO:0000259" key="7">
    <source>
        <dbReference type="SMART" id="SM00078"/>
    </source>
</evidence>
<evidence type="ECO:0000256" key="6">
    <source>
        <dbReference type="RuleBase" id="RU000406"/>
    </source>
</evidence>
<dbReference type="PANTHER" id="PTHR13647:SF4">
    <property type="entry name" value="INSULIN-LIKE PEPTIDE 1-RELATED"/>
    <property type="match status" value="1"/>
</dbReference>
<dbReference type="InterPro" id="IPR022353">
    <property type="entry name" value="Insulin_CS"/>
</dbReference>
<comment type="subunit">
    <text evidence="2">Heterodimer of a B chain and an A chain linked by two disulfide bonds.</text>
</comment>
<evidence type="ECO:0000256" key="2">
    <source>
        <dbReference type="ARBA" id="ARBA00011207"/>
    </source>
</evidence>
<evidence type="ECO:0000313" key="9">
    <source>
        <dbReference type="RefSeq" id="XP_017861764.1"/>
    </source>
</evidence>
<keyword evidence="6" id="KW-0964">Secreted</keyword>
<dbReference type="Pfam" id="PF00049">
    <property type="entry name" value="Insulin"/>
    <property type="match status" value="1"/>
</dbReference>
<sequence length="156" mass="17426">MDIKAFATASNFITSRATSKQAQQFTHSIKFRHCRMANGKQTLLLLLLLLAVLYSVESLSSIQVCGSQLSETIYAVCKGKFMPIHQYKRGALDLFDYVESQKELNVDDADFDSLGGSSPRGRHSTLLATRRLSRGVVNECCLKPCTTKVMEKYCAY</sequence>
<reference evidence="8" key="2">
    <citation type="journal article" date="2016" name="G3 (Bethesda)">
        <title>Genome Evolution in Three Species of Cactophilic Drosophila.</title>
        <authorList>
            <person name="Sanchez-Flores A."/>
            <person name="Penazola F."/>
            <person name="Carpinteyro-Ponce J."/>
            <person name="Nazario-Yepiz N."/>
            <person name="Abreu-Goodger C."/>
            <person name="Machado C.A."/>
            <person name="Markow T.A."/>
        </authorList>
    </citation>
    <scope>NUCLEOTIDE SEQUENCE [LARGE SCALE GENOMIC DNA]</scope>
</reference>
<dbReference type="PANTHER" id="PTHR13647">
    <property type="entry name" value="INSULIN-LIKE PEPTIDE 2-RELATED"/>
    <property type="match status" value="1"/>
</dbReference>
<dbReference type="Gene3D" id="1.10.100.10">
    <property type="entry name" value="Insulin-like"/>
    <property type="match status" value="1"/>
</dbReference>
<keyword evidence="4" id="KW-0732">Signal</keyword>